<keyword evidence="4 6" id="KW-0811">Translocation</keyword>
<keyword evidence="2 6" id="KW-0813">Transport</keyword>
<evidence type="ECO:0000256" key="3">
    <source>
        <dbReference type="ARBA" id="ARBA00022927"/>
    </source>
</evidence>
<comment type="subcellular location">
    <subcellularLocation>
        <location evidence="6">Cytoplasm</location>
    </subcellularLocation>
</comment>
<dbReference type="NCBIfam" id="TIGR00809">
    <property type="entry name" value="secB"/>
    <property type="match status" value="1"/>
</dbReference>
<dbReference type="GO" id="GO:0005737">
    <property type="term" value="C:cytoplasm"/>
    <property type="evidence" value="ECO:0007669"/>
    <property type="project" value="UniProtKB-SubCell"/>
</dbReference>
<feature type="region of interest" description="Disordered" evidence="7">
    <location>
        <begin position="1"/>
        <end position="27"/>
    </location>
</feature>
<dbReference type="GO" id="GO:0051082">
    <property type="term" value="F:unfolded protein binding"/>
    <property type="evidence" value="ECO:0007669"/>
    <property type="project" value="InterPro"/>
</dbReference>
<dbReference type="OrthoDB" id="9795145at2"/>
<dbReference type="PANTHER" id="PTHR36918:SF1">
    <property type="entry name" value="PROTEIN-EXPORT PROTEIN SECB"/>
    <property type="match status" value="1"/>
</dbReference>
<evidence type="ECO:0000256" key="6">
    <source>
        <dbReference type="HAMAP-Rule" id="MF_00821"/>
    </source>
</evidence>
<dbReference type="Gene3D" id="3.10.420.10">
    <property type="entry name" value="SecB-like"/>
    <property type="match status" value="1"/>
</dbReference>
<evidence type="ECO:0000256" key="7">
    <source>
        <dbReference type="SAM" id="MobiDB-lite"/>
    </source>
</evidence>
<dbReference type="Pfam" id="PF02556">
    <property type="entry name" value="SecB"/>
    <property type="match status" value="1"/>
</dbReference>
<evidence type="ECO:0000313" key="9">
    <source>
        <dbReference type="Proteomes" id="UP000198346"/>
    </source>
</evidence>
<sequence length="177" mass="19069">MSETTPNEGGNNQGASNGGANNPQAGGLPSLAVLAQYLKDLSFENPRAPASFADSGAAPKMEVDVNVNGRGLAQDRYEVELSVSARARRDDEVMFVVEATYAGAFEIKNVPADQMELVMLVECPRLLFPFVRQIIADATRNGNFPPLMLEPIDFFSVYQQNRARQAQNAGAQPAAHA</sequence>
<dbReference type="NCBIfam" id="NF004392">
    <property type="entry name" value="PRK05751.1-3"/>
    <property type="match status" value="1"/>
</dbReference>
<organism evidence="8 9">
    <name type="scientific">Amphiplicatus metriothermophilus</name>
    <dbReference type="NCBI Taxonomy" id="1519374"/>
    <lineage>
        <taxon>Bacteria</taxon>
        <taxon>Pseudomonadati</taxon>
        <taxon>Pseudomonadota</taxon>
        <taxon>Alphaproteobacteria</taxon>
        <taxon>Parvularculales</taxon>
        <taxon>Parvularculaceae</taxon>
        <taxon>Amphiplicatus</taxon>
    </lineage>
</organism>
<evidence type="ECO:0000313" key="8">
    <source>
        <dbReference type="EMBL" id="SNT68058.1"/>
    </source>
</evidence>
<comment type="similarity">
    <text evidence="1 6">Belongs to the SecB family.</text>
</comment>
<dbReference type="GO" id="GO:0051262">
    <property type="term" value="P:protein tetramerization"/>
    <property type="evidence" value="ECO:0007669"/>
    <property type="project" value="InterPro"/>
</dbReference>
<reference evidence="8 9" key="1">
    <citation type="submission" date="2017-07" db="EMBL/GenBank/DDBJ databases">
        <authorList>
            <person name="Sun Z.S."/>
            <person name="Albrecht U."/>
            <person name="Echele G."/>
            <person name="Lee C.C."/>
        </authorList>
    </citation>
    <scope>NUCLEOTIDE SEQUENCE [LARGE SCALE GENOMIC DNA]</scope>
    <source>
        <strain evidence="8 9">CGMCC 1.12710</strain>
    </source>
</reference>
<keyword evidence="3 6" id="KW-0653">Protein transport</keyword>
<dbReference type="EMBL" id="FZQA01000001">
    <property type="protein sequence ID" value="SNT68058.1"/>
    <property type="molecule type" value="Genomic_DNA"/>
</dbReference>
<keyword evidence="6" id="KW-0963">Cytoplasm</keyword>
<evidence type="ECO:0000256" key="4">
    <source>
        <dbReference type="ARBA" id="ARBA00023010"/>
    </source>
</evidence>
<evidence type="ECO:0000256" key="5">
    <source>
        <dbReference type="ARBA" id="ARBA00023186"/>
    </source>
</evidence>
<evidence type="ECO:0000256" key="2">
    <source>
        <dbReference type="ARBA" id="ARBA00022448"/>
    </source>
</evidence>
<dbReference type="HAMAP" id="MF_00821">
    <property type="entry name" value="SecB"/>
    <property type="match status" value="1"/>
</dbReference>
<name>A0A239PJS2_9PROT</name>
<dbReference type="RefSeq" id="WP_089411446.1">
    <property type="nucleotide sequence ID" value="NZ_FZQA01000001.1"/>
</dbReference>
<keyword evidence="5 6" id="KW-0143">Chaperone</keyword>
<feature type="compositionally biased region" description="Low complexity" evidence="7">
    <location>
        <begin position="7"/>
        <end position="27"/>
    </location>
</feature>
<dbReference type="GO" id="GO:0006457">
    <property type="term" value="P:protein folding"/>
    <property type="evidence" value="ECO:0007669"/>
    <property type="project" value="UniProtKB-UniRule"/>
</dbReference>
<proteinExistence type="inferred from homology"/>
<comment type="function">
    <text evidence="6">One of the proteins required for the normal export of preproteins out of the cell cytoplasm. It is a molecular chaperone that binds to a subset of precursor proteins, maintaining them in a translocation-competent state. It also specifically binds to its receptor SecA.</text>
</comment>
<gene>
    <name evidence="6" type="primary">secB</name>
    <name evidence="8" type="ORF">SAMN06297382_0554</name>
</gene>
<protein>
    <recommendedName>
        <fullName evidence="6">Protein-export protein SecB</fullName>
    </recommendedName>
</protein>
<accession>A0A239PJS2</accession>
<dbReference type="PRINTS" id="PR01594">
    <property type="entry name" value="SECBCHAPRONE"/>
</dbReference>
<dbReference type="SUPFAM" id="SSF54611">
    <property type="entry name" value="SecB-like"/>
    <property type="match status" value="1"/>
</dbReference>
<dbReference type="Proteomes" id="UP000198346">
    <property type="component" value="Unassembled WGS sequence"/>
</dbReference>
<dbReference type="InterPro" id="IPR003708">
    <property type="entry name" value="SecB"/>
</dbReference>
<dbReference type="InterPro" id="IPR035958">
    <property type="entry name" value="SecB-like_sf"/>
</dbReference>
<dbReference type="AlphaFoldDB" id="A0A239PJS2"/>
<comment type="subunit">
    <text evidence="6">Homotetramer, a dimer of dimers. One homotetramer interacts with 1 SecA dimer.</text>
</comment>
<dbReference type="GO" id="GO:0015031">
    <property type="term" value="P:protein transport"/>
    <property type="evidence" value="ECO:0007669"/>
    <property type="project" value="UniProtKB-UniRule"/>
</dbReference>
<keyword evidence="9" id="KW-1185">Reference proteome</keyword>
<evidence type="ECO:0000256" key="1">
    <source>
        <dbReference type="ARBA" id="ARBA00009990"/>
    </source>
</evidence>
<dbReference type="PANTHER" id="PTHR36918">
    <property type="match status" value="1"/>
</dbReference>